<dbReference type="Proteomes" id="UP000191116">
    <property type="component" value="Unassembled WGS sequence"/>
</dbReference>
<gene>
    <name evidence="1" type="ORF">CZ814_00844</name>
</gene>
<sequence>MDIKIILSFLFGFLSSLLIEKIKNDLESITLIDLFRRDFKLSWYHLSSAKNMPNSDMLFSGTFEYRGVKGLSISGVDTYLVLPIHNSHLFEIEGPKLVKYLKKGGRDRFWKIYLLSKDIEIIRIKLLNKEFGDNDNEYRKIIRTLILNLYQELNNFEQDLRLAYPFLIRIKRYFQS</sequence>
<name>A0A1T4PQG4_9GAMM</name>
<dbReference type="EMBL" id="FUWP01000003">
    <property type="protein sequence ID" value="SJZ93649.1"/>
    <property type="molecule type" value="Genomic_DNA"/>
</dbReference>
<reference evidence="1 2" key="1">
    <citation type="submission" date="2017-02" db="EMBL/GenBank/DDBJ databases">
        <authorList>
            <person name="Peterson S.W."/>
        </authorList>
    </citation>
    <scope>NUCLEOTIDE SEQUENCE [LARGE SCALE GENOMIC DNA]</scope>
    <source>
        <strain evidence="1 2">CECT 9189</strain>
    </source>
</reference>
<evidence type="ECO:0000313" key="2">
    <source>
        <dbReference type="Proteomes" id="UP000191116"/>
    </source>
</evidence>
<protein>
    <submittedName>
        <fullName evidence="1">Uncharacterized protein</fullName>
    </submittedName>
</protein>
<dbReference type="RefSeq" id="WP_080173709.1">
    <property type="nucleotide sequence ID" value="NZ_AP024855.1"/>
</dbReference>
<proteinExistence type="predicted"/>
<evidence type="ECO:0000313" key="1">
    <source>
        <dbReference type="EMBL" id="SJZ93649.1"/>
    </source>
</evidence>
<accession>A0A1T4PQG4</accession>
<dbReference type="AlphaFoldDB" id="A0A1T4PQG4"/>
<organism evidence="1 2">
    <name type="scientific">Photobacterium toruni</name>
    <dbReference type="NCBI Taxonomy" id="1935446"/>
    <lineage>
        <taxon>Bacteria</taxon>
        <taxon>Pseudomonadati</taxon>
        <taxon>Pseudomonadota</taxon>
        <taxon>Gammaproteobacteria</taxon>
        <taxon>Vibrionales</taxon>
        <taxon>Vibrionaceae</taxon>
        <taxon>Photobacterium</taxon>
    </lineage>
</organism>